<keyword evidence="9" id="KW-0411">Iron-sulfur</keyword>
<comment type="cofactor">
    <cofactor evidence="1">
        <name>FMN</name>
        <dbReference type="ChEBI" id="CHEBI:58210"/>
    </cofactor>
</comment>
<dbReference type="InterPro" id="IPR001155">
    <property type="entry name" value="OxRdtase_FMN_N"/>
</dbReference>
<keyword evidence="7" id="KW-0560">Oxidoreductase</keyword>
<evidence type="ECO:0000256" key="8">
    <source>
        <dbReference type="ARBA" id="ARBA00023004"/>
    </source>
</evidence>
<name>W9AZA4_MYCCO</name>
<evidence type="ECO:0000256" key="2">
    <source>
        <dbReference type="ARBA" id="ARBA00001966"/>
    </source>
</evidence>
<evidence type="ECO:0000256" key="6">
    <source>
        <dbReference type="ARBA" id="ARBA00022723"/>
    </source>
</evidence>
<dbReference type="Gene3D" id="3.20.20.70">
    <property type="entry name" value="Aldolase class I"/>
    <property type="match status" value="1"/>
</dbReference>
<sequence>MKTDPALAALFEPITLGTVAVRNRIVMTGHGTGMAKDYLPTDQHVAYYRERAMGGAGLIGMAFPQIHPTSQDVPGEPQAWLPEIVPGLRKITDAVHQYGARIVMQLGHGGRQGHSTFTERALWGPSNTPCPFNLEMPKEMELEDIDEIVAGHAIGARHAKQGGMDGVEIHSGYGGYLLASFLSPFSNHRDDEYGGSLQNRMRLVLRVIDAVRDEVGPDYLVGINLQGDDFSPGGLTIGDAQQIAQAITATGKIDYICVKAATYNEAHQNVPDMQHPKRIWESLAAAVKSVVDVPVIAVGRINDPHDAADILNLGHADLVAMTRQQIADPETVNKIAEGRLDEIRRCIGCNQGCIDRLFAITHSSCVHNPAAGYEQELGAGTLIQATFRRRVVVIGAGPAGMKAAEVAARQGHEVILIERRDRTGGQLRIAERIRGREEIRGVIDHLDVMIRKHGVDLRLGWAPSADDVLELRPDHIIVATGSAPGPDIVGNLAQGKPFTPGLDQEHVLSVWDVLEDDKPVGRHVVIVDDGEGGWKGIGLALQLRADGHEVDFLTPLPYVGAKLGPFSANLAVPRIHASGMVTHPFTRLEAVTGSTVDILEKGAPARIANVDTVILAGWHRPVTDLYFALKGRGVPIERVGDAIASRTMMDAVHEGERAARRIRGSAADTETAAAAPAFAGY</sequence>
<feature type="domain" description="NADH:flavin oxidoreductase/NADH oxidase N-terminal" evidence="10">
    <location>
        <begin position="10"/>
        <end position="341"/>
    </location>
</feature>
<evidence type="ECO:0000256" key="5">
    <source>
        <dbReference type="ARBA" id="ARBA00022643"/>
    </source>
</evidence>
<evidence type="ECO:0000256" key="1">
    <source>
        <dbReference type="ARBA" id="ARBA00001917"/>
    </source>
</evidence>
<evidence type="ECO:0000313" key="13">
    <source>
        <dbReference type="Proteomes" id="UP000028870"/>
    </source>
</evidence>
<keyword evidence="13" id="KW-1185">Reference proteome</keyword>
<dbReference type="Pfam" id="PF00724">
    <property type="entry name" value="Oxidored_FMN"/>
    <property type="match status" value="1"/>
</dbReference>
<dbReference type="Pfam" id="PF07992">
    <property type="entry name" value="Pyr_redox_2"/>
    <property type="match status" value="1"/>
</dbReference>
<reference evidence="12" key="2">
    <citation type="submission" date="2014-03" db="EMBL/GenBank/DDBJ databases">
        <authorList>
            <person name="Urmite Genomes"/>
        </authorList>
    </citation>
    <scope>NUCLEOTIDE SEQUENCE</scope>
    <source>
        <strain evidence="12">DSM 44829</strain>
    </source>
</reference>
<comment type="similarity">
    <text evidence="3">In the N-terminal section; belongs to the NADH:flavin oxidoreductase/NADH oxidase family.</text>
</comment>
<dbReference type="Proteomes" id="UP000028870">
    <property type="component" value="Unassembled WGS sequence"/>
</dbReference>
<evidence type="ECO:0000259" key="10">
    <source>
        <dbReference type="Pfam" id="PF00724"/>
    </source>
</evidence>
<dbReference type="Gene3D" id="3.40.50.720">
    <property type="entry name" value="NAD(P)-binding Rossmann-like Domain"/>
    <property type="match status" value="1"/>
</dbReference>
<dbReference type="STRING" id="258533.BN977_05970"/>
<comment type="caution">
    <text evidence="12">The sequence shown here is derived from an EMBL/GenBank/DDBJ whole genome shotgun (WGS) entry which is preliminary data.</text>
</comment>
<protein>
    <submittedName>
        <fullName evidence="12">NADPH dependent 2,4-dienoyl-CoA reductase FadH</fullName>
    </submittedName>
</protein>
<feature type="domain" description="FAD/NAD(P)-binding" evidence="11">
    <location>
        <begin position="390"/>
        <end position="637"/>
    </location>
</feature>
<proteinExistence type="inferred from homology"/>
<dbReference type="SUPFAM" id="SSF51905">
    <property type="entry name" value="FAD/NAD(P)-binding domain"/>
    <property type="match status" value="1"/>
</dbReference>
<dbReference type="Gene3D" id="3.50.50.60">
    <property type="entry name" value="FAD/NAD(P)-binding domain"/>
    <property type="match status" value="1"/>
</dbReference>
<dbReference type="PANTHER" id="PTHR42917:SF2">
    <property type="entry name" value="2,4-DIENOYL-COA REDUCTASE [(2E)-ENOYL-COA-PRODUCING]"/>
    <property type="match status" value="1"/>
</dbReference>
<evidence type="ECO:0000259" key="11">
    <source>
        <dbReference type="Pfam" id="PF07992"/>
    </source>
</evidence>
<organism evidence="12 13">
    <name type="scientific">Mycolicibacterium cosmeticum</name>
    <dbReference type="NCBI Taxonomy" id="258533"/>
    <lineage>
        <taxon>Bacteria</taxon>
        <taxon>Bacillati</taxon>
        <taxon>Actinomycetota</taxon>
        <taxon>Actinomycetes</taxon>
        <taxon>Mycobacteriales</taxon>
        <taxon>Mycobacteriaceae</taxon>
        <taxon>Mycolicibacterium</taxon>
    </lineage>
</organism>
<comment type="cofactor">
    <cofactor evidence="2">
        <name>[4Fe-4S] cluster</name>
        <dbReference type="ChEBI" id="CHEBI:49883"/>
    </cofactor>
</comment>
<dbReference type="GO" id="GO:0046872">
    <property type="term" value="F:metal ion binding"/>
    <property type="evidence" value="ECO:0007669"/>
    <property type="project" value="UniProtKB-KW"/>
</dbReference>
<dbReference type="AlphaFoldDB" id="W9AZA4"/>
<dbReference type="GO" id="GO:0010181">
    <property type="term" value="F:FMN binding"/>
    <property type="evidence" value="ECO:0007669"/>
    <property type="project" value="InterPro"/>
</dbReference>
<dbReference type="InterPro" id="IPR023753">
    <property type="entry name" value="FAD/NAD-binding_dom"/>
</dbReference>
<dbReference type="eggNOG" id="COG1902">
    <property type="taxonomic scope" value="Bacteria"/>
</dbReference>
<dbReference type="InterPro" id="IPR013785">
    <property type="entry name" value="Aldolase_TIM"/>
</dbReference>
<dbReference type="PRINTS" id="PR00368">
    <property type="entry name" value="FADPNR"/>
</dbReference>
<dbReference type="EMBL" id="CCBB010000003">
    <property type="protein sequence ID" value="CDO11129.1"/>
    <property type="molecule type" value="Genomic_DNA"/>
</dbReference>
<dbReference type="GO" id="GO:0051536">
    <property type="term" value="F:iron-sulfur cluster binding"/>
    <property type="evidence" value="ECO:0007669"/>
    <property type="project" value="UniProtKB-KW"/>
</dbReference>
<dbReference type="InterPro" id="IPR036188">
    <property type="entry name" value="FAD/NAD-bd_sf"/>
</dbReference>
<keyword evidence="5" id="KW-0288">FMN</keyword>
<dbReference type="InterPro" id="IPR051793">
    <property type="entry name" value="NADH:flavin_oxidoreductase"/>
</dbReference>
<evidence type="ECO:0000256" key="9">
    <source>
        <dbReference type="ARBA" id="ARBA00023014"/>
    </source>
</evidence>
<dbReference type="RefSeq" id="WP_165576384.1">
    <property type="nucleotide sequence ID" value="NZ_CCBB010000003.1"/>
</dbReference>
<evidence type="ECO:0000256" key="3">
    <source>
        <dbReference type="ARBA" id="ARBA00011048"/>
    </source>
</evidence>
<accession>W9AZA4</accession>
<keyword evidence="8" id="KW-0408">Iron</keyword>
<keyword evidence="6" id="KW-0479">Metal-binding</keyword>
<keyword evidence="4" id="KW-0285">Flavoprotein</keyword>
<dbReference type="PRINTS" id="PR00411">
    <property type="entry name" value="PNDRDTASEI"/>
</dbReference>
<dbReference type="SUPFAM" id="SSF51971">
    <property type="entry name" value="Nucleotide-binding domain"/>
    <property type="match status" value="1"/>
</dbReference>
<dbReference type="PANTHER" id="PTHR42917">
    <property type="entry name" value="2,4-DIENOYL-COA REDUCTASE"/>
    <property type="match status" value="1"/>
</dbReference>
<dbReference type="eggNOG" id="COG0446">
    <property type="taxonomic scope" value="Bacteria"/>
</dbReference>
<evidence type="ECO:0000313" key="12">
    <source>
        <dbReference type="EMBL" id="CDO11129.1"/>
    </source>
</evidence>
<reference evidence="12" key="1">
    <citation type="submission" date="2014-03" db="EMBL/GenBank/DDBJ databases">
        <title>Draft Genome Sequence of Mycobacterium cosmeticum DSM 44829.</title>
        <authorList>
            <person name="Croce O."/>
            <person name="Robert C."/>
            <person name="Raoult D."/>
            <person name="Drancourt M."/>
        </authorList>
    </citation>
    <scope>NUCLEOTIDE SEQUENCE [LARGE SCALE GENOMIC DNA]</scope>
    <source>
        <strain evidence="12">DSM 44829</strain>
    </source>
</reference>
<gene>
    <name evidence="12" type="ORF">BN977_05970</name>
</gene>
<dbReference type="SUPFAM" id="SSF51395">
    <property type="entry name" value="FMN-linked oxidoreductases"/>
    <property type="match status" value="1"/>
</dbReference>
<evidence type="ECO:0000256" key="7">
    <source>
        <dbReference type="ARBA" id="ARBA00023002"/>
    </source>
</evidence>
<evidence type="ECO:0000256" key="4">
    <source>
        <dbReference type="ARBA" id="ARBA00022630"/>
    </source>
</evidence>
<dbReference type="GO" id="GO:0016491">
    <property type="term" value="F:oxidoreductase activity"/>
    <property type="evidence" value="ECO:0007669"/>
    <property type="project" value="UniProtKB-KW"/>
</dbReference>